<dbReference type="Pfam" id="PF01797">
    <property type="entry name" value="Y1_Tnp"/>
    <property type="match status" value="1"/>
</dbReference>
<protein>
    <recommendedName>
        <fullName evidence="2">SH3b domain-containing protein</fullName>
    </recommendedName>
</protein>
<gene>
    <name evidence="3" type="ORF">A2415_04900</name>
</gene>
<dbReference type="PANTHER" id="PTHR34322">
    <property type="entry name" value="TRANSPOSASE, Y1_TNP DOMAIN-CONTAINING"/>
    <property type="match status" value="1"/>
</dbReference>
<dbReference type="InterPro" id="IPR002686">
    <property type="entry name" value="Transposase_17"/>
</dbReference>
<dbReference type="SMART" id="SM01321">
    <property type="entry name" value="Y1_Tnp"/>
    <property type="match status" value="1"/>
</dbReference>
<feature type="domain" description="SH3b" evidence="2">
    <location>
        <begin position="376"/>
        <end position="445"/>
    </location>
</feature>
<dbReference type="SUPFAM" id="SSF143422">
    <property type="entry name" value="Transposase IS200-like"/>
    <property type="match status" value="1"/>
</dbReference>
<dbReference type="GO" id="GO:0004803">
    <property type="term" value="F:transposase activity"/>
    <property type="evidence" value="ECO:0007669"/>
    <property type="project" value="InterPro"/>
</dbReference>
<dbReference type="Pfam" id="PF08239">
    <property type="entry name" value="SH3_3"/>
    <property type="match status" value="1"/>
</dbReference>
<keyword evidence="1" id="KW-0472">Membrane</keyword>
<evidence type="ECO:0000259" key="2">
    <source>
        <dbReference type="PROSITE" id="PS51781"/>
    </source>
</evidence>
<dbReference type="EMBL" id="MEWA01000014">
    <property type="protein sequence ID" value="OGC69964.1"/>
    <property type="molecule type" value="Genomic_DNA"/>
</dbReference>
<feature type="transmembrane region" description="Helical" evidence="1">
    <location>
        <begin position="286"/>
        <end position="306"/>
    </location>
</feature>
<evidence type="ECO:0000313" key="3">
    <source>
        <dbReference type="EMBL" id="OGC69964.1"/>
    </source>
</evidence>
<evidence type="ECO:0000313" key="4">
    <source>
        <dbReference type="Proteomes" id="UP000179113"/>
    </source>
</evidence>
<keyword evidence="1" id="KW-1133">Transmembrane helix</keyword>
<evidence type="ECO:0000256" key="1">
    <source>
        <dbReference type="SAM" id="Phobius"/>
    </source>
</evidence>
<dbReference type="InterPro" id="IPR036515">
    <property type="entry name" value="Transposase_17_sf"/>
</dbReference>
<comment type="caution">
    <text evidence="3">The sequence shown here is derived from an EMBL/GenBank/DDBJ whole genome shotgun (WGS) entry which is preliminary data.</text>
</comment>
<proteinExistence type="predicted"/>
<accession>A0A1F4WKL0</accession>
<dbReference type="GO" id="GO:0006313">
    <property type="term" value="P:DNA transposition"/>
    <property type="evidence" value="ECO:0007669"/>
    <property type="project" value="InterPro"/>
</dbReference>
<dbReference type="PROSITE" id="PS51781">
    <property type="entry name" value="SH3B"/>
    <property type="match status" value="1"/>
</dbReference>
<dbReference type="Gene3D" id="3.30.70.1290">
    <property type="entry name" value="Transposase IS200-like"/>
    <property type="match status" value="1"/>
</dbReference>
<dbReference type="InterPro" id="IPR003646">
    <property type="entry name" value="SH3-like_bac-type"/>
</dbReference>
<dbReference type="Gene3D" id="2.30.30.40">
    <property type="entry name" value="SH3 Domains"/>
    <property type="match status" value="1"/>
</dbReference>
<dbReference type="Proteomes" id="UP000179113">
    <property type="component" value="Unassembled WGS sequence"/>
</dbReference>
<reference evidence="3 4" key="1">
    <citation type="journal article" date="2016" name="Nat. Commun.">
        <title>Thousands of microbial genomes shed light on interconnected biogeochemical processes in an aquifer system.</title>
        <authorList>
            <person name="Anantharaman K."/>
            <person name="Brown C.T."/>
            <person name="Hug L.A."/>
            <person name="Sharon I."/>
            <person name="Castelle C.J."/>
            <person name="Probst A.J."/>
            <person name="Thomas B.C."/>
            <person name="Singh A."/>
            <person name="Wilkins M.J."/>
            <person name="Karaoz U."/>
            <person name="Brodie E.L."/>
            <person name="Williams K.H."/>
            <person name="Hubbard S.S."/>
            <person name="Banfield J.F."/>
        </authorList>
    </citation>
    <scope>NUCLEOTIDE SEQUENCE [LARGE SCALE GENOMIC DNA]</scope>
</reference>
<dbReference type="AlphaFoldDB" id="A0A1F4WKL0"/>
<dbReference type="GO" id="GO:0003677">
    <property type="term" value="F:DNA binding"/>
    <property type="evidence" value="ECO:0007669"/>
    <property type="project" value="InterPro"/>
</dbReference>
<keyword evidence="1" id="KW-0812">Transmembrane</keyword>
<organism evidence="3 4">
    <name type="scientific">candidate division WWE3 bacterium RIFOXYC1_FULL_39_7</name>
    <dbReference type="NCBI Taxonomy" id="1802643"/>
    <lineage>
        <taxon>Bacteria</taxon>
        <taxon>Katanobacteria</taxon>
    </lineage>
</organism>
<sequence>MPAKNTHRVHDKGVFFHVYNRGVAKGLIFRDADDYQTFLTFLNEYLSPLQLNSKQKKSFNVRGKTYQGTPRLPKNHAGQVELLAYTLEPDHFHLVVKQIAPKALQHFIRSLCTRYSIYFNKKYGRTGPVFEGPYKSSKLDAATTLPQLTRYIHRHSLNSTANFSSYPEYLGNRITQWINTTPVIHLFSNSDLSGQSAQESYRYFVEKYELGPQEQSALNLISLESAPFHNISSSDTGEPVVMQTATVEMPAVQTTESIDVHIDTLIPDRNKSFISQMKIQAGVPEFAVFTAVFILLFSVGIGNVRANIGKNLEMPKIFTRSAVEPTGDGTLETKTMETTETKEIEDVAETSTSEQSVAEINDVQPSPQVAGINDESQKMLVRAKLGEDTDFINIRQRPSVDSEQIGVALNGETFELVTLDLGWCGVRLKDGTIGYMSAAFLELLGGVN</sequence>
<dbReference type="PANTHER" id="PTHR34322:SF2">
    <property type="entry name" value="TRANSPOSASE IS200-LIKE DOMAIN-CONTAINING PROTEIN"/>
    <property type="match status" value="1"/>
</dbReference>
<name>A0A1F4WKL0_UNCKA</name>